<name>A0A7R7DSW4_9ACTN</name>
<protein>
    <submittedName>
        <fullName evidence="1">Uncharacterized protein</fullName>
    </submittedName>
</protein>
<evidence type="ECO:0000313" key="2">
    <source>
        <dbReference type="Proteomes" id="UP000611640"/>
    </source>
</evidence>
<keyword evidence="2" id="KW-1185">Reference proteome</keyword>
<dbReference type="AlphaFoldDB" id="A0A7R7DSW4"/>
<dbReference type="KEGG" id="atl:Athai_47160"/>
<gene>
    <name evidence="1" type="ORF">Athai_47160</name>
</gene>
<reference evidence="1 2" key="1">
    <citation type="submission" date="2020-08" db="EMBL/GenBank/DDBJ databases">
        <title>Whole genome shotgun sequence of Actinocatenispora thailandica NBRC 105041.</title>
        <authorList>
            <person name="Komaki H."/>
            <person name="Tamura T."/>
        </authorList>
    </citation>
    <scope>NUCLEOTIDE SEQUENCE [LARGE SCALE GENOMIC DNA]</scope>
    <source>
        <strain evidence="1 2">NBRC 105041</strain>
    </source>
</reference>
<dbReference type="Proteomes" id="UP000611640">
    <property type="component" value="Chromosome"/>
</dbReference>
<proteinExistence type="predicted"/>
<organism evidence="1 2">
    <name type="scientific">Actinocatenispora thailandica</name>
    <dbReference type="NCBI Taxonomy" id="227318"/>
    <lineage>
        <taxon>Bacteria</taxon>
        <taxon>Bacillati</taxon>
        <taxon>Actinomycetota</taxon>
        <taxon>Actinomycetes</taxon>
        <taxon>Micromonosporales</taxon>
        <taxon>Micromonosporaceae</taxon>
        <taxon>Actinocatenispora</taxon>
    </lineage>
</organism>
<evidence type="ECO:0000313" key="1">
    <source>
        <dbReference type="EMBL" id="BCJ37213.1"/>
    </source>
</evidence>
<dbReference type="RefSeq" id="WP_203963459.1">
    <property type="nucleotide sequence ID" value="NZ_AP023355.1"/>
</dbReference>
<accession>A0A7R7DSW4</accession>
<dbReference type="EMBL" id="AP023355">
    <property type="protein sequence ID" value="BCJ37213.1"/>
    <property type="molecule type" value="Genomic_DNA"/>
</dbReference>
<sequence length="501" mass="56622">MEFGNLAKEQISELPKRVMEGVDHLEETFNANQKQSMSISTEEIGSLEGIPEQRRWKFDWKTVESRRYVGGYISWIRMYRMMGADDVAAKKNKAAIEHEMSQGAKVDTSEPLSRKAKNELKMLVDEDVKQYVVRYYKEKIERLRARVEAAQTVKYPDAVQKQQTDPAQRLRELGTRSENLKVDIGTNVDRQAGRFSEAVKSMIAKHGFQHNSGATTTAFGGNPLPLAEHIAEQMIASEDPRLEAKYQALQNRFFVAQEENRWKLRHPGEEVDEAVRMKIRSRLQQNQLAQYEKDFGVSVVVGFAAQYSIIAVDEDEVSRRWERLESELEEWHSKTVDDHHLKVLEVVGKANSLDAKAAGPAKDLLAKAVAKLTAADDRFDKVYKDKRDQLKKARKEVGTLLKDDRFKRRIGSFKLSPVAMVAGLPVRVHSLDSNADVAISAQAFGTCVRVHVEYVETAEGLAAKIPGRYLRESGDIEFGVDGVKASGKFGKQWVLNSDAPR</sequence>